<dbReference type="SUPFAM" id="SSF52058">
    <property type="entry name" value="L domain-like"/>
    <property type="match status" value="1"/>
</dbReference>
<dbReference type="InterPro" id="IPR032675">
    <property type="entry name" value="LRR_dom_sf"/>
</dbReference>
<dbReference type="Proteomes" id="UP001162640">
    <property type="component" value="Unassembled WGS sequence"/>
</dbReference>
<dbReference type="InterPro" id="IPR053139">
    <property type="entry name" value="Surface_bspA-like"/>
</dbReference>
<evidence type="ECO:0000313" key="2">
    <source>
        <dbReference type="Proteomes" id="UP001162640"/>
    </source>
</evidence>
<comment type="caution">
    <text evidence="1">The sequence shown here is derived from an EMBL/GenBank/DDBJ whole genome shotgun (WGS) entry which is preliminary data.</text>
</comment>
<dbReference type="EMBL" id="BLQM01000304">
    <property type="protein sequence ID" value="GMH81795.1"/>
    <property type="molecule type" value="Genomic_DNA"/>
</dbReference>
<reference evidence="2" key="1">
    <citation type="journal article" date="2023" name="Commun. Biol.">
        <title>Genome analysis of Parmales, the sister group of diatoms, reveals the evolutionary specialization of diatoms from phago-mixotrophs to photoautotrophs.</title>
        <authorList>
            <person name="Ban H."/>
            <person name="Sato S."/>
            <person name="Yoshikawa S."/>
            <person name="Yamada K."/>
            <person name="Nakamura Y."/>
            <person name="Ichinomiya M."/>
            <person name="Sato N."/>
            <person name="Blanc-Mathieu R."/>
            <person name="Endo H."/>
            <person name="Kuwata A."/>
            <person name="Ogata H."/>
        </authorList>
    </citation>
    <scope>NUCLEOTIDE SEQUENCE [LARGE SCALE GENOMIC DNA]</scope>
</reference>
<sequence length="257" mass="28424">MSKSVAFEFIEGHEIREMGNRGAEDEGDEDEEELIEIPMAESMPISTPAVVDEFMFTDDFKRLLVGLVMGDTLMTLRLATKAWRRMVDAFIDEGVESGAMIVRGEEDLLWGREERHKLITRVIFLLNITEVGRAVCMSAANLVVVDIPEGVERIGVLAFGHCGSLTAISFPTTLTSIGNSAFFGCESLDNVDLLHTNLQELGNRAFWCCSELTSMTILDSLQTLGVLVFAECSKLVPSIIDVRDSDAVFVHLRSLQN</sequence>
<evidence type="ECO:0000313" key="1">
    <source>
        <dbReference type="EMBL" id="GMH81795.1"/>
    </source>
</evidence>
<organism evidence="1 2">
    <name type="scientific">Triparma laevis f. inornata</name>
    <dbReference type="NCBI Taxonomy" id="1714386"/>
    <lineage>
        <taxon>Eukaryota</taxon>
        <taxon>Sar</taxon>
        <taxon>Stramenopiles</taxon>
        <taxon>Ochrophyta</taxon>
        <taxon>Bolidophyceae</taxon>
        <taxon>Parmales</taxon>
        <taxon>Triparmaceae</taxon>
        <taxon>Triparma</taxon>
    </lineage>
</organism>
<name>A0A9W7B5D1_9STRA</name>
<protein>
    <submittedName>
        <fullName evidence="1">Uncharacterized protein</fullName>
    </submittedName>
</protein>
<dbReference type="PANTHER" id="PTHR45661">
    <property type="entry name" value="SURFACE ANTIGEN"/>
    <property type="match status" value="1"/>
</dbReference>
<dbReference type="Gene3D" id="3.80.10.10">
    <property type="entry name" value="Ribonuclease Inhibitor"/>
    <property type="match status" value="1"/>
</dbReference>
<gene>
    <name evidence="1" type="ORF">TL16_g09048</name>
</gene>
<dbReference type="Pfam" id="PF13306">
    <property type="entry name" value="LRR_5"/>
    <property type="match status" value="1"/>
</dbReference>
<dbReference type="AlphaFoldDB" id="A0A9W7B5D1"/>
<accession>A0A9W7B5D1</accession>
<dbReference type="InterPro" id="IPR026906">
    <property type="entry name" value="LRR_5"/>
</dbReference>
<dbReference type="PANTHER" id="PTHR45661:SF3">
    <property type="entry name" value="IG-LIKE DOMAIN-CONTAINING PROTEIN"/>
    <property type="match status" value="1"/>
</dbReference>
<proteinExistence type="predicted"/>